<dbReference type="EMBL" id="CP009508">
    <property type="protein sequence ID" value="AKB35561.1"/>
    <property type="molecule type" value="Genomic_DNA"/>
</dbReference>
<dbReference type="Proteomes" id="UP000033123">
    <property type="component" value="Chromosome"/>
</dbReference>
<accession>A0A0E3LCI1</accession>
<sequence length="56" mass="6253">MEISDVSRNTALNIRKRYLEEGLPNALFDKPISGQLIKYTEKHAAAVLNTVSGYCL</sequence>
<evidence type="ECO:0000313" key="2">
    <source>
        <dbReference type="Proteomes" id="UP000033123"/>
    </source>
</evidence>
<name>A0A0E3LCI1_9EURY</name>
<protein>
    <submittedName>
        <fullName evidence="1">Uncharacterized protein</fullName>
    </submittedName>
</protein>
<organism evidence="1 2">
    <name type="scientific">Methanosarcina siciliae C2J</name>
    <dbReference type="NCBI Taxonomy" id="1434118"/>
    <lineage>
        <taxon>Archaea</taxon>
        <taxon>Methanobacteriati</taxon>
        <taxon>Methanobacteriota</taxon>
        <taxon>Stenosarchaea group</taxon>
        <taxon>Methanomicrobia</taxon>
        <taxon>Methanosarcinales</taxon>
        <taxon>Methanosarcinaceae</taxon>
        <taxon>Methanosarcina</taxon>
    </lineage>
</organism>
<proteinExistence type="predicted"/>
<dbReference type="HOGENOM" id="CLU_3003196_0_0_2"/>
<dbReference type="PATRIC" id="fig|1434118.4.peg.1249"/>
<reference evidence="1 2" key="1">
    <citation type="submission" date="2014-07" db="EMBL/GenBank/DDBJ databases">
        <title>Methanogenic archaea and the global carbon cycle.</title>
        <authorList>
            <person name="Henriksen J.R."/>
            <person name="Luke J."/>
            <person name="Reinhart S."/>
            <person name="Benedict M.N."/>
            <person name="Youngblut N.D."/>
            <person name="Metcalf M.E."/>
            <person name="Whitaker R.J."/>
            <person name="Metcalf W.W."/>
        </authorList>
    </citation>
    <scope>NUCLEOTIDE SEQUENCE [LARGE SCALE GENOMIC DNA]</scope>
    <source>
        <strain evidence="1 2">C2J</strain>
    </source>
</reference>
<evidence type="ECO:0000313" key="1">
    <source>
        <dbReference type="EMBL" id="AKB35561.1"/>
    </source>
</evidence>
<dbReference type="STRING" id="1434118.MSSAC_0971"/>
<dbReference type="AlphaFoldDB" id="A0A0E3LCI1"/>
<gene>
    <name evidence="1" type="ORF">MSSAC_0971</name>
</gene>
<dbReference type="KEGG" id="msj:MSSAC_0971"/>